<evidence type="ECO:0000313" key="2">
    <source>
        <dbReference type="EMBL" id="KAL0581207.1"/>
    </source>
</evidence>
<keyword evidence="3" id="KW-1185">Reference proteome</keyword>
<organism evidence="2 3">
    <name type="scientific">Marasmius crinis-equi</name>
    <dbReference type="NCBI Taxonomy" id="585013"/>
    <lineage>
        <taxon>Eukaryota</taxon>
        <taxon>Fungi</taxon>
        <taxon>Dikarya</taxon>
        <taxon>Basidiomycota</taxon>
        <taxon>Agaricomycotina</taxon>
        <taxon>Agaricomycetes</taxon>
        <taxon>Agaricomycetidae</taxon>
        <taxon>Agaricales</taxon>
        <taxon>Marasmiineae</taxon>
        <taxon>Marasmiaceae</taxon>
        <taxon>Marasmius</taxon>
    </lineage>
</organism>
<evidence type="ECO:0000256" key="1">
    <source>
        <dbReference type="SAM" id="MobiDB-lite"/>
    </source>
</evidence>
<evidence type="ECO:0000313" key="3">
    <source>
        <dbReference type="Proteomes" id="UP001465976"/>
    </source>
</evidence>
<protein>
    <submittedName>
        <fullName evidence="2">Uncharacterized protein</fullName>
    </submittedName>
</protein>
<feature type="compositionally biased region" description="Basic and acidic residues" evidence="1">
    <location>
        <begin position="85"/>
        <end position="112"/>
    </location>
</feature>
<reference evidence="2 3" key="1">
    <citation type="submission" date="2024-02" db="EMBL/GenBank/DDBJ databases">
        <title>A draft genome for the cacao thread blight pathogen Marasmius crinis-equi.</title>
        <authorList>
            <person name="Cohen S.P."/>
            <person name="Baruah I.K."/>
            <person name="Amoako-Attah I."/>
            <person name="Bukari Y."/>
            <person name="Meinhardt L.W."/>
            <person name="Bailey B.A."/>
        </authorList>
    </citation>
    <scope>NUCLEOTIDE SEQUENCE [LARGE SCALE GENOMIC DNA]</scope>
    <source>
        <strain evidence="2 3">GH-76</strain>
    </source>
</reference>
<comment type="caution">
    <text evidence="2">The sequence shown here is derived from an EMBL/GenBank/DDBJ whole genome shotgun (WGS) entry which is preliminary data.</text>
</comment>
<feature type="compositionally biased region" description="Polar residues" evidence="1">
    <location>
        <begin position="1"/>
        <end position="10"/>
    </location>
</feature>
<proteinExistence type="predicted"/>
<gene>
    <name evidence="2" type="ORF">V5O48_000795</name>
</gene>
<feature type="region of interest" description="Disordered" evidence="1">
    <location>
        <begin position="1"/>
        <end position="130"/>
    </location>
</feature>
<accession>A0ABR3G077</accession>
<sequence>MFSRQVTRSLSVHARSRRALHTSSRWMKSEQHTTDSYNKDVDVTPPDDSKIHRVDPGNENSQKPYEAPAGKYSQVGAETAYQNVSRKEPYKAPGEDQRWGGKEEYYSEKGPETSKPSGGPEGKAKGGMKP</sequence>
<dbReference type="Proteomes" id="UP001465976">
    <property type="component" value="Unassembled WGS sequence"/>
</dbReference>
<name>A0ABR3G077_9AGAR</name>
<feature type="compositionally biased region" description="Basic and acidic residues" evidence="1">
    <location>
        <begin position="27"/>
        <end position="56"/>
    </location>
</feature>
<dbReference type="EMBL" id="JBAHYK010000014">
    <property type="protein sequence ID" value="KAL0581207.1"/>
    <property type="molecule type" value="Genomic_DNA"/>
</dbReference>